<evidence type="ECO:0000256" key="3">
    <source>
        <dbReference type="ARBA" id="ARBA00022989"/>
    </source>
</evidence>
<organism evidence="8 9">
    <name type="scientific">Seiridium unicorne</name>
    <dbReference type="NCBI Taxonomy" id="138068"/>
    <lineage>
        <taxon>Eukaryota</taxon>
        <taxon>Fungi</taxon>
        <taxon>Dikarya</taxon>
        <taxon>Ascomycota</taxon>
        <taxon>Pezizomycotina</taxon>
        <taxon>Sordariomycetes</taxon>
        <taxon>Xylariomycetidae</taxon>
        <taxon>Amphisphaeriales</taxon>
        <taxon>Sporocadaceae</taxon>
        <taxon>Seiridium</taxon>
    </lineage>
</organism>
<evidence type="ECO:0000313" key="8">
    <source>
        <dbReference type="EMBL" id="KAK9413798.1"/>
    </source>
</evidence>
<comment type="similarity">
    <text evidence="5">Belongs to the SAT4 family.</text>
</comment>
<comment type="subcellular location">
    <subcellularLocation>
        <location evidence="1">Membrane</location>
        <topology evidence="1">Multi-pass membrane protein</topology>
    </subcellularLocation>
</comment>
<feature type="transmembrane region" description="Helical" evidence="6">
    <location>
        <begin position="99"/>
        <end position="124"/>
    </location>
</feature>
<dbReference type="Pfam" id="PF20684">
    <property type="entry name" value="Fung_rhodopsin"/>
    <property type="match status" value="1"/>
</dbReference>
<dbReference type="InterPro" id="IPR049326">
    <property type="entry name" value="Rhodopsin_dom_fungi"/>
</dbReference>
<feature type="transmembrane region" description="Helical" evidence="6">
    <location>
        <begin position="57"/>
        <end position="79"/>
    </location>
</feature>
<proteinExistence type="inferred from homology"/>
<keyword evidence="4 6" id="KW-0472">Membrane</keyword>
<feature type="transmembrane region" description="Helical" evidence="6">
    <location>
        <begin position="136"/>
        <end position="165"/>
    </location>
</feature>
<evidence type="ECO:0000313" key="9">
    <source>
        <dbReference type="Proteomes" id="UP001408356"/>
    </source>
</evidence>
<dbReference type="EMBL" id="JARVKF010000434">
    <property type="protein sequence ID" value="KAK9413798.1"/>
    <property type="molecule type" value="Genomic_DNA"/>
</dbReference>
<name>A0ABR2UGP8_9PEZI</name>
<feature type="transmembrane region" description="Helical" evidence="6">
    <location>
        <begin position="24"/>
        <end position="45"/>
    </location>
</feature>
<dbReference type="PANTHER" id="PTHR33048:SF167">
    <property type="entry name" value="INTEGRAL MEMBRANE PROTEIN"/>
    <property type="match status" value="1"/>
</dbReference>
<keyword evidence="3 6" id="KW-1133">Transmembrane helix</keyword>
<evidence type="ECO:0000256" key="1">
    <source>
        <dbReference type="ARBA" id="ARBA00004141"/>
    </source>
</evidence>
<feature type="transmembrane region" description="Helical" evidence="6">
    <location>
        <begin position="218"/>
        <end position="241"/>
    </location>
</feature>
<dbReference type="InterPro" id="IPR052337">
    <property type="entry name" value="SAT4-like"/>
</dbReference>
<feature type="transmembrane region" description="Helical" evidence="6">
    <location>
        <begin position="185"/>
        <end position="206"/>
    </location>
</feature>
<evidence type="ECO:0000259" key="7">
    <source>
        <dbReference type="Pfam" id="PF20684"/>
    </source>
</evidence>
<evidence type="ECO:0000256" key="2">
    <source>
        <dbReference type="ARBA" id="ARBA00022692"/>
    </source>
</evidence>
<protein>
    <recommendedName>
        <fullName evidence="7">Rhodopsin domain-containing protein</fullName>
    </recommendedName>
</protein>
<evidence type="ECO:0000256" key="6">
    <source>
        <dbReference type="SAM" id="Phobius"/>
    </source>
</evidence>
<reference evidence="8 9" key="1">
    <citation type="journal article" date="2024" name="J. Plant Pathol.">
        <title>Sequence and assembly of the genome of Seiridium unicorne, isolate CBS 538.82, causal agent of cypress canker disease.</title>
        <authorList>
            <person name="Scali E."/>
            <person name="Rocca G.D."/>
            <person name="Danti R."/>
            <person name="Garbelotto M."/>
            <person name="Barberini S."/>
            <person name="Baroncelli R."/>
            <person name="Emiliani G."/>
        </authorList>
    </citation>
    <scope>NUCLEOTIDE SEQUENCE [LARGE SCALE GENOMIC DNA]</scope>
    <source>
        <strain evidence="8 9">BM-138-508</strain>
    </source>
</reference>
<evidence type="ECO:0000256" key="4">
    <source>
        <dbReference type="ARBA" id="ARBA00023136"/>
    </source>
</evidence>
<dbReference type="Proteomes" id="UP001408356">
    <property type="component" value="Unassembled WGS sequence"/>
</dbReference>
<comment type="caution">
    <text evidence="8">The sequence shown here is derived from an EMBL/GenBank/DDBJ whole genome shotgun (WGS) entry which is preliminary data.</text>
</comment>
<gene>
    <name evidence="8" type="ORF">SUNI508_11616</name>
</gene>
<feature type="transmembrane region" description="Helical" evidence="6">
    <location>
        <begin position="253"/>
        <end position="273"/>
    </location>
</feature>
<accession>A0ABR2UGP8</accession>
<feature type="domain" description="Rhodopsin" evidence="7">
    <location>
        <begin position="41"/>
        <end position="279"/>
    </location>
</feature>
<keyword evidence="9" id="KW-1185">Reference proteome</keyword>
<dbReference type="PANTHER" id="PTHR33048">
    <property type="entry name" value="PTH11-LIKE INTEGRAL MEMBRANE PROTEIN (AFU_ORTHOLOGUE AFUA_5G11245)"/>
    <property type="match status" value="1"/>
</dbReference>
<evidence type="ECO:0000256" key="5">
    <source>
        <dbReference type="ARBA" id="ARBA00038359"/>
    </source>
</evidence>
<sequence>MAGSVDAVSVRSDNGQVDTNAPSILGVTGTLMALSFVVVSLRCYVRLVMLKSFSMDDAVMIIALVMAVLSMVCFIGMVQHGAGRWEADMPDDWWAGLKFWSYLIGPFSTTGISLVKISAAFFLLRFMRQKWAQRFVVGMGIFCLVFMIYSIVTFMVACIPLSAFWSPQPGAKCWSADTLSLVGTVNGIVNVISDLVFVLLPIPVVVALQLNRRTKVTLIVILSLGLFACVASVVRMVYAYHRSDPGYTRNYGFLVWFNIELHAGILAASLPTLRPLFSRILKNTSRLRTYGYLQGTRYGGQSRSAHMRSGYRKQGDTPIALRDINDSSTYEAAIGMARTKASEDGTSEDGILPVMPGIWKRTEITVKST</sequence>
<keyword evidence="2 6" id="KW-0812">Transmembrane</keyword>